<gene>
    <name evidence="2" type="ORF">PROFUN_16120</name>
</gene>
<comment type="caution">
    <text evidence="2">The sequence shown here is derived from an EMBL/GenBank/DDBJ whole genome shotgun (WGS) entry which is preliminary data.</text>
</comment>
<organism evidence="2 3">
    <name type="scientific">Planoprotostelium fungivorum</name>
    <dbReference type="NCBI Taxonomy" id="1890364"/>
    <lineage>
        <taxon>Eukaryota</taxon>
        <taxon>Amoebozoa</taxon>
        <taxon>Evosea</taxon>
        <taxon>Variosea</taxon>
        <taxon>Cavosteliida</taxon>
        <taxon>Cavosteliaceae</taxon>
        <taxon>Planoprotostelium</taxon>
    </lineage>
</organism>
<evidence type="ECO:0000256" key="1">
    <source>
        <dbReference type="SAM" id="MobiDB-lite"/>
    </source>
</evidence>
<protein>
    <submittedName>
        <fullName evidence="2">Uncharacterized protein</fullName>
    </submittedName>
</protein>
<dbReference type="EMBL" id="MDYQ01000447">
    <property type="protein sequence ID" value="PRP74699.1"/>
    <property type="molecule type" value="Genomic_DNA"/>
</dbReference>
<dbReference type="InParanoid" id="A0A2P6MSL6"/>
<dbReference type="AlphaFoldDB" id="A0A2P6MSL6"/>
<evidence type="ECO:0000313" key="3">
    <source>
        <dbReference type="Proteomes" id="UP000241769"/>
    </source>
</evidence>
<evidence type="ECO:0000313" key="2">
    <source>
        <dbReference type="EMBL" id="PRP74699.1"/>
    </source>
</evidence>
<proteinExistence type="predicted"/>
<name>A0A2P6MSL6_9EUKA</name>
<keyword evidence="3" id="KW-1185">Reference proteome</keyword>
<accession>A0A2P6MSL6</accession>
<sequence length="202" mass="22602">MEVSPVLATQPILARLFHGGLLDIIKSSSIDHFPGGFTTVSAAYKWAWVAERCITQLKPLTGSNHTNTNPTVAVVERPRTSTSNNCGPVHATGGREPNCNNNGRDRRAVETTRVVTQDVTVDKEAVVRTTPKKGRRPMGTPTGILYLWKDEQGVRHVKQCHYQLLRVEETMHQMWIQSTHGTVPRKDPSLRSSLRTSDRQRL</sequence>
<reference evidence="2 3" key="1">
    <citation type="journal article" date="2018" name="Genome Biol. Evol.">
        <title>Multiple Roots of Fruiting Body Formation in Amoebozoa.</title>
        <authorList>
            <person name="Hillmann F."/>
            <person name="Forbes G."/>
            <person name="Novohradska S."/>
            <person name="Ferling I."/>
            <person name="Riege K."/>
            <person name="Groth M."/>
            <person name="Westermann M."/>
            <person name="Marz M."/>
            <person name="Spaller T."/>
            <person name="Winckler T."/>
            <person name="Schaap P."/>
            <person name="Glockner G."/>
        </authorList>
    </citation>
    <scope>NUCLEOTIDE SEQUENCE [LARGE SCALE GENOMIC DNA]</scope>
    <source>
        <strain evidence="2 3">Jena</strain>
    </source>
</reference>
<dbReference type="Proteomes" id="UP000241769">
    <property type="component" value="Unassembled WGS sequence"/>
</dbReference>
<feature type="region of interest" description="Disordered" evidence="1">
    <location>
        <begin position="78"/>
        <end position="104"/>
    </location>
</feature>
<feature type="region of interest" description="Disordered" evidence="1">
    <location>
        <begin position="179"/>
        <end position="202"/>
    </location>
</feature>